<dbReference type="GO" id="GO:0016765">
    <property type="term" value="F:transferase activity, transferring alkyl or aryl (other than methyl) groups"/>
    <property type="evidence" value="ECO:0007669"/>
    <property type="project" value="InterPro"/>
</dbReference>
<dbReference type="PANTHER" id="PTHR42723">
    <property type="entry name" value="CHLOROPHYLL SYNTHASE"/>
    <property type="match status" value="1"/>
</dbReference>
<feature type="transmembrane region" description="Helical" evidence="5">
    <location>
        <begin position="121"/>
        <end position="152"/>
    </location>
</feature>
<evidence type="ECO:0000256" key="5">
    <source>
        <dbReference type="SAM" id="Phobius"/>
    </source>
</evidence>
<gene>
    <name evidence="6" type="ORF">B0T17DRAFT_483665</name>
</gene>
<name>A0AA40CDK1_9PEZI</name>
<protein>
    <submittedName>
        <fullName evidence="6">UbiA prenyltransferase family-domain-containing protein</fullName>
    </submittedName>
</protein>
<organism evidence="6 7">
    <name type="scientific">Bombardia bombarda</name>
    <dbReference type="NCBI Taxonomy" id="252184"/>
    <lineage>
        <taxon>Eukaryota</taxon>
        <taxon>Fungi</taxon>
        <taxon>Dikarya</taxon>
        <taxon>Ascomycota</taxon>
        <taxon>Pezizomycotina</taxon>
        <taxon>Sordariomycetes</taxon>
        <taxon>Sordariomycetidae</taxon>
        <taxon>Sordariales</taxon>
        <taxon>Lasiosphaeriaceae</taxon>
        <taxon>Bombardia</taxon>
    </lineage>
</organism>
<keyword evidence="4 5" id="KW-0472">Membrane</keyword>
<feature type="transmembrane region" description="Helical" evidence="5">
    <location>
        <begin position="67"/>
        <end position="85"/>
    </location>
</feature>
<comment type="subcellular location">
    <subcellularLocation>
        <location evidence="1">Membrane</location>
        <topology evidence="1">Multi-pass membrane protein</topology>
    </subcellularLocation>
</comment>
<dbReference type="AlphaFoldDB" id="A0AA40CDK1"/>
<evidence type="ECO:0000256" key="1">
    <source>
        <dbReference type="ARBA" id="ARBA00004141"/>
    </source>
</evidence>
<comment type="caution">
    <text evidence="6">The sequence shown here is derived from an EMBL/GenBank/DDBJ whole genome shotgun (WGS) entry which is preliminary data.</text>
</comment>
<evidence type="ECO:0000256" key="4">
    <source>
        <dbReference type="ARBA" id="ARBA00023136"/>
    </source>
</evidence>
<dbReference type="InterPro" id="IPR000537">
    <property type="entry name" value="UbiA_prenyltransferase"/>
</dbReference>
<dbReference type="GO" id="GO:0016020">
    <property type="term" value="C:membrane"/>
    <property type="evidence" value="ECO:0007669"/>
    <property type="project" value="UniProtKB-SubCell"/>
</dbReference>
<dbReference type="Pfam" id="PF01040">
    <property type="entry name" value="UbiA"/>
    <property type="match status" value="1"/>
</dbReference>
<feature type="transmembrane region" description="Helical" evidence="5">
    <location>
        <begin position="263"/>
        <end position="281"/>
    </location>
</feature>
<evidence type="ECO:0000313" key="6">
    <source>
        <dbReference type="EMBL" id="KAK0634265.1"/>
    </source>
</evidence>
<dbReference type="InterPro" id="IPR050475">
    <property type="entry name" value="Prenyltransferase_related"/>
</dbReference>
<keyword evidence="7" id="KW-1185">Reference proteome</keyword>
<evidence type="ECO:0000256" key="2">
    <source>
        <dbReference type="ARBA" id="ARBA00022692"/>
    </source>
</evidence>
<accession>A0AA40CDK1</accession>
<feature type="transmembrane region" description="Helical" evidence="5">
    <location>
        <begin position="196"/>
        <end position="215"/>
    </location>
</feature>
<evidence type="ECO:0000313" key="7">
    <source>
        <dbReference type="Proteomes" id="UP001174934"/>
    </source>
</evidence>
<feature type="transmembrane region" description="Helical" evidence="5">
    <location>
        <begin position="236"/>
        <end position="257"/>
    </location>
</feature>
<proteinExistence type="predicted"/>
<dbReference type="Proteomes" id="UP001174934">
    <property type="component" value="Unassembled WGS sequence"/>
</dbReference>
<feature type="transmembrane region" description="Helical" evidence="5">
    <location>
        <begin position="293"/>
        <end position="310"/>
    </location>
</feature>
<dbReference type="EMBL" id="JAULSR010000001">
    <property type="protein sequence ID" value="KAK0634265.1"/>
    <property type="molecule type" value="Genomic_DNA"/>
</dbReference>
<sequence>MEPLRLTLNLIKIIWGFIESDFVTFAVPNTAFGVFANLTNNPFITAPFNFAASLSSSNASISTASHILLRLPLILAFNVGNLFVFDLANQRAPHSVAEDRINKPWRPIPQGKITTDQTRQLMLITIPAVLCLNYVLGAWRQGVFILVLSWLYNDLQGGDEAFVREILISVAYGLFNSGSLSVAVGPGEHSLSPLGLLWTAIVSGVVLTTMQVQDLKDQAGDKIRGRKTIALFMGEQFSRTSIAFFVCFWSCVCAYFWTLSPFTFGAIAIVAAVVAVRVLYVREPKGDARTWRLWCLWHASLYTLPLIRLFDIF</sequence>
<keyword evidence="2 5" id="KW-0812">Transmembrane</keyword>
<dbReference type="CDD" id="cd13965">
    <property type="entry name" value="PT_UbiA_3"/>
    <property type="match status" value="1"/>
</dbReference>
<keyword evidence="3 5" id="KW-1133">Transmembrane helix</keyword>
<reference evidence="6" key="1">
    <citation type="submission" date="2023-06" db="EMBL/GenBank/DDBJ databases">
        <title>Genome-scale phylogeny and comparative genomics of the fungal order Sordariales.</title>
        <authorList>
            <consortium name="Lawrence Berkeley National Laboratory"/>
            <person name="Hensen N."/>
            <person name="Bonometti L."/>
            <person name="Westerberg I."/>
            <person name="Brannstrom I.O."/>
            <person name="Guillou S."/>
            <person name="Cros-Aarteil S."/>
            <person name="Calhoun S."/>
            <person name="Haridas S."/>
            <person name="Kuo A."/>
            <person name="Mondo S."/>
            <person name="Pangilinan J."/>
            <person name="Riley R."/>
            <person name="LaButti K."/>
            <person name="Andreopoulos B."/>
            <person name="Lipzen A."/>
            <person name="Chen C."/>
            <person name="Yanf M."/>
            <person name="Daum C."/>
            <person name="Ng V."/>
            <person name="Clum A."/>
            <person name="Steindorff A."/>
            <person name="Ohm R."/>
            <person name="Martin F."/>
            <person name="Silar P."/>
            <person name="Natvig D."/>
            <person name="Lalanne C."/>
            <person name="Gautier V."/>
            <person name="Ament-velasquez S.L."/>
            <person name="Kruys A."/>
            <person name="Hutchinson M.I."/>
            <person name="Powell A.J."/>
            <person name="Barry K."/>
            <person name="Miller A.N."/>
            <person name="Grigoriev I.V."/>
            <person name="Debuchy R."/>
            <person name="Gladieux P."/>
            <person name="Thoren M.H."/>
            <person name="Johannesson H."/>
        </authorList>
    </citation>
    <scope>NUCLEOTIDE SEQUENCE</scope>
    <source>
        <strain evidence="6">SMH3391-2</strain>
    </source>
</reference>
<dbReference type="PANTHER" id="PTHR42723:SF1">
    <property type="entry name" value="CHLOROPHYLL SYNTHASE, CHLOROPLASTIC"/>
    <property type="match status" value="1"/>
</dbReference>
<evidence type="ECO:0000256" key="3">
    <source>
        <dbReference type="ARBA" id="ARBA00022989"/>
    </source>
</evidence>